<dbReference type="AlphaFoldDB" id="A0A088E643"/>
<evidence type="ECO:0000313" key="3">
    <source>
        <dbReference type="EMBL" id="AKV77558.1"/>
    </source>
</evidence>
<evidence type="ECO:0000313" key="11">
    <source>
        <dbReference type="Proteomes" id="UP000062475"/>
    </source>
</evidence>
<sequence>MGRKLLVIGAHLGDMVWRASGTVAKYMKQGNEVSLVALTFGERGESGGAWKAGAKTVEEVKAIRKKEAECVKESLGSPVMEFMDWGDHPLIFNEERLITIAKLIRKYSPDILITHGPDDKVRPDHVNTAEAVLNAVRLAAIDGLKLEYPPVPEPRIYGFDPHVADQVGFYPHVYINITDVYDKKVKAMNCLQSQKNEIEYYQLRDQLRGLQTRRFGRSSYFKYAEAFYMYNPVIGEDFP</sequence>
<reference evidence="6 8" key="3">
    <citation type="submission" date="2015-07" db="EMBL/GenBank/DDBJ databases">
        <title>Physiological, transcriptional responses and genome re-sequencing of acid resistant extremely thermoacidophilic Metallosphaera sedula SARC-M1.</title>
        <authorList>
            <person name="Ai C."/>
            <person name="McCarthy S."/>
            <person name="Eckrich V."/>
            <person name="Rudrappa D."/>
            <person name="Qiu G."/>
            <person name="Blum P."/>
        </authorList>
    </citation>
    <scope>NUCLEOTIDE SEQUENCE [LARGE SCALE GENOMIC DNA]</scope>
    <source>
        <strain evidence="6 8">SARC-M1</strain>
    </source>
</reference>
<dbReference type="EMBL" id="CP012176">
    <property type="protein sequence ID" value="AKV84289.1"/>
    <property type="molecule type" value="Genomic_DNA"/>
</dbReference>
<dbReference type="EMBL" id="CP012172">
    <property type="protein sequence ID" value="AKV75316.1"/>
    <property type="molecule type" value="Genomic_DNA"/>
</dbReference>
<accession>A0A088E643</accession>
<dbReference type="Proteomes" id="UP000029084">
    <property type="component" value="Chromosome"/>
</dbReference>
<dbReference type="EMBL" id="CP012173">
    <property type="protein sequence ID" value="AKV77558.1"/>
    <property type="molecule type" value="Genomic_DNA"/>
</dbReference>
<dbReference type="Proteomes" id="UP000062398">
    <property type="component" value="Chromosome"/>
</dbReference>
<proteinExistence type="predicted"/>
<reference evidence="9 10" key="2">
    <citation type="journal article" date="2015" name="Genome Announc.">
        <title>Complete Genome Sequences of Evolved Arsenate-Resistant Metallosphaera sedula Strains.</title>
        <authorList>
            <person name="Ai C."/>
            <person name="McCarthy S."/>
            <person name="Schackwitz W."/>
            <person name="Martin J."/>
            <person name="Lipzen A."/>
            <person name="Blum P."/>
        </authorList>
    </citation>
    <scope>NUCLEOTIDE SEQUENCE [LARGE SCALE GENOMIC DNA]</scope>
    <source>
        <strain evidence="4 10">ARS120-1</strain>
        <strain evidence="5 9">ARS120-2</strain>
        <strain evidence="2 12">ARS50-1</strain>
        <strain evidence="3 11">ARS50-2</strain>
    </source>
</reference>
<gene>
    <name evidence="1" type="ORF">HA72_1056</name>
    <name evidence="2" type="ORF">MsedA_1069</name>
    <name evidence="3" type="ORF">MsedB_1071</name>
    <name evidence="4" type="ORF">MsedC_1069</name>
    <name evidence="5" type="ORF">MsedD_1070</name>
    <name evidence="6" type="ORF">MsedE_1072</name>
</gene>
<organism evidence="1 7">
    <name type="scientific">Metallosphaera sedula</name>
    <dbReference type="NCBI Taxonomy" id="43687"/>
    <lineage>
        <taxon>Archaea</taxon>
        <taxon>Thermoproteota</taxon>
        <taxon>Thermoprotei</taxon>
        <taxon>Sulfolobales</taxon>
        <taxon>Sulfolobaceae</taxon>
        <taxon>Metallosphaera</taxon>
    </lineage>
</organism>
<name>A0A088E643_9CREN</name>
<dbReference type="Proteomes" id="UP000068832">
    <property type="component" value="Chromosome"/>
</dbReference>
<dbReference type="Pfam" id="PF02585">
    <property type="entry name" value="PIG-L"/>
    <property type="match status" value="1"/>
</dbReference>
<dbReference type="EMBL" id="CP012175">
    <property type="protein sequence ID" value="AKV82049.1"/>
    <property type="molecule type" value="Genomic_DNA"/>
</dbReference>
<dbReference type="SUPFAM" id="SSF102588">
    <property type="entry name" value="LmbE-like"/>
    <property type="match status" value="1"/>
</dbReference>
<dbReference type="PANTHER" id="PTHR12993">
    <property type="entry name" value="N-ACETYLGLUCOSAMINYL-PHOSPHATIDYLINOSITOL DE-N-ACETYLASE-RELATED"/>
    <property type="match status" value="1"/>
</dbReference>
<evidence type="ECO:0000313" key="12">
    <source>
        <dbReference type="Proteomes" id="UP000068832"/>
    </source>
</evidence>
<dbReference type="Proteomes" id="UP000062475">
    <property type="component" value="Chromosome"/>
</dbReference>
<evidence type="ECO:0000313" key="9">
    <source>
        <dbReference type="Proteomes" id="UP000061362"/>
    </source>
</evidence>
<evidence type="ECO:0000313" key="1">
    <source>
        <dbReference type="EMBL" id="AIM27207.1"/>
    </source>
</evidence>
<evidence type="ECO:0000313" key="5">
    <source>
        <dbReference type="EMBL" id="AKV82049.1"/>
    </source>
</evidence>
<dbReference type="GO" id="GO:0016811">
    <property type="term" value="F:hydrolase activity, acting on carbon-nitrogen (but not peptide) bonds, in linear amides"/>
    <property type="evidence" value="ECO:0007669"/>
    <property type="project" value="TreeGrafter"/>
</dbReference>
<evidence type="ECO:0000313" key="4">
    <source>
        <dbReference type="EMBL" id="AKV79804.1"/>
    </source>
</evidence>
<evidence type="ECO:0000313" key="8">
    <source>
        <dbReference type="Proteomes" id="UP000056255"/>
    </source>
</evidence>
<dbReference type="EMBL" id="CP008822">
    <property type="protein sequence ID" value="AIM27207.1"/>
    <property type="molecule type" value="Genomic_DNA"/>
</dbReference>
<dbReference type="Proteomes" id="UP000056255">
    <property type="component" value="Chromosome"/>
</dbReference>
<dbReference type="OMA" id="FEPHQTE"/>
<dbReference type="PATRIC" id="fig|43687.5.peg.1099"/>
<dbReference type="OrthoDB" id="70547at2157"/>
<evidence type="ECO:0000313" key="6">
    <source>
        <dbReference type="EMBL" id="AKV84289.1"/>
    </source>
</evidence>
<dbReference type="InterPro" id="IPR003737">
    <property type="entry name" value="GlcNAc_PI_deacetylase-related"/>
</dbReference>
<dbReference type="Proteomes" id="UP000061362">
    <property type="component" value="Chromosome"/>
</dbReference>
<evidence type="ECO:0000313" key="10">
    <source>
        <dbReference type="Proteomes" id="UP000062398"/>
    </source>
</evidence>
<dbReference type="GeneID" id="91755526"/>
<dbReference type="InterPro" id="IPR024078">
    <property type="entry name" value="LmbE-like_dom_sf"/>
</dbReference>
<dbReference type="RefSeq" id="WP_012021008.1">
    <property type="nucleotide sequence ID" value="NZ_AP019770.1"/>
</dbReference>
<protein>
    <submittedName>
        <fullName evidence="2">GlcNAc-PI de-N-acetylase</fullName>
    </submittedName>
    <submittedName>
        <fullName evidence="1">LmbE family protein</fullName>
    </submittedName>
</protein>
<evidence type="ECO:0000313" key="7">
    <source>
        <dbReference type="Proteomes" id="UP000029084"/>
    </source>
</evidence>
<reference evidence="1 7" key="1">
    <citation type="journal article" date="2014" name="J. Bacteriol.">
        <title>Role of an Archaeal PitA Transporter in the Copper and Arsenic Resistance of Metallosphaera sedula, an Extreme Thermoacidophile.</title>
        <authorList>
            <person name="McCarthy S."/>
            <person name="Ai C."/>
            <person name="Wheaton G."/>
            <person name="Tevatia R."/>
            <person name="Eckrich V."/>
            <person name="Kelly R."/>
            <person name="Blum P."/>
        </authorList>
    </citation>
    <scope>NUCLEOTIDE SEQUENCE [LARGE SCALE GENOMIC DNA]</scope>
    <source>
        <strain evidence="1 7">CuR1</strain>
    </source>
</reference>
<evidence type="ECO:0000313" key="2">
    <source>
        <dbReference type="EMBL" id="AKV75316.1"/>
    </source>
</evidence>
<dbReference type="PANTHER" id="PTHR12993:SF11">
    <property type="entry name" value="N-ACETYLGLUCOSAMINYL-PHOSPHATIDYLINOSITOL DE-N-ACETYLASE"/>
    <property type="match status" value="1"/>
</dbReference>
<dbReference type="Gene3D" id="3.40.50.10320">
    <property type="entry name" value="LmbE-like"/>
    <property type="match status" value="1"/>
</dbReference>
<dbReference type="EMBL" id="CP012174">
    <property type="protein sequence ID" value="AKV79804.1"/>
    <property type="molecule type" value="Genomic_DNA"/>
</dbReference>